<sequence>MIAKLELLGTGMSHGVPMIGCDCETCKSTDPHDNRLRASALLRGPNSTILFDCGADFRIQSIRSKIEKVDAAIISHIHADHIFGIDDLRGFSFKKPVPIYASKIALDDIRDHFDYIFKVTQIGGGKPKLELHEIQNHQFHINEFCIIPIPLSHDYPNTYGFRIGNTAYLTDMIGMEESSYDLLKGVEQIVIDAVRPGNLKNHLSFEGAIQVIEKIQPKRAYFTHIDHTMKHENIQKFINNLINDKPNLKDIIIQPGYDGLVIDVLC</sequence>
<keyword evidence="3" id="KW-1185">Reference proteome</keyword>
<feature type="domain" description="Metallo-beta-lactamase" evidence="1">
    <location>
        <begin position="36"/>
        <end position="224"/>
    </location>
</feature>
<name>A0ABR2KQB7_9EUKA</name>
<dbReference type="InterPro" id="IPR036866">
    <property type="entry name" value="RibonucZ/Hydroxyglut_hydro"/>
</dbReference>
<evidence type="ECO:0000259" key="1">
    <source>
        <dbReference type="SMART" id="SM00849"/>
    </source>
</evidence>
<dbReference type="PANTHER" id="PTHR42663:SF6">
    <property type="entry name" value="HYDROLASE C777.06C-RELATED"/>
    <property type="match status" value="1"/>
</dbReference>
<dbReference type="Pfam" id="PF12706">
    <property type="entry name" value="Lactamase_B_2"/>
    <property type="match status" value="1"/>
</dbReference>
<evidence type="ECO:0000313" key="2">
    <source>
        <dbReference type="EMBL" id="KAK8893348.1"/>
    </source>
</evidence>
<comment type="caution">
    <text evidence="2">The sequence shown here is derived from an EMBL/GenBank/DDBJ whole genome shotgun (WGS) entry which is preliminary data.</text>
</comment>
<dbReference type="Gene3D" id="3.60.15.10">
    <property type="entry name" value="Ribonuclease Z/Hydroxyacylglutathione hydrolase-like"/>
    <property type="match status" value="1"/>
</dbReference>
<accession>A0ABR2KQB7</accession>
<dbReference type="CDD" id="cd16279">
    <property type="entry name" value="metallo-hydrolase-like_MBL-fold"/>
    <property type="match status" value="1"/>
</dbReference>
<evidence type="ECO:0000313" key="3">
    <source>
        <dbReference type="Proteomes" id="UP001470230"/>
    </source>
</evidence>
<dbReference type="SMART" id="SM00849">
    <property type="entry name" value="Lactamase_B"/>
    <property type="match status" value="1"/>
</dbReference>
<protein>
    <recommendedName>
        <fullName evidence="1">Metallo-beta-lactamase domain-containing protein</fullName>
    </recommendedName>
</protein>
<organism evidence="2 3">
    <name type="scientific">Tritrichomonas musculus</name>
    <dbReference type="NCBI Taxonomy" id="1915356"/>
    <lineage>
        <taxon>Eukaryota</taxon>
        <taxon>Metamonada</taxon>
        <taxon>Parabasalia</taxon>
        <taxon>Tritrichomonadida</taxon>
        <taxon>Tritrichomonadidae</taxon>
        <taxon>Tritrichomonas</taxon>
    </lineage>
</organism>
<reference evidence="2 3" key="1">
    <citation type="submission" date="2024-04" db="EMBL/GenBank/DDBJ databases">
        <title>Tritrichomonas musculus Genome.</title>
        <authorList>
            <person name="Alves-Ferreira E."/>
            <person name="Grigg M."/>
            <person name="Lorenzi H."/>
            <person name="Galac M."/>
        </authorList>
    </citation>
    <scope>NUCLEOTIDE SEQUENCE [LARGE SCALE GENOMIC DNA]</scope>
    <source>
        <strain evidence="2 3">EAF2021</strain>
    </source>
</reference>
<dbReference type="PANTHER" id="PTHR42663">
    <property type="entry name" value="HYDROLASE C777.06C-RELATED-RELATED"/>
    <property type="match status" value="1"/>
</dbReference>
<proteinExistence type="predicted"/>
<dbReference type="Proteomes" id="UP001470230">
    <property type="component" value="Unassembled WGS sequence"/>
</dbReference>
<dbReference type="InterPro" id="IPR001279">
    <property type="entry name" value="Metallo-B-lactamas"/>
</dbReference>
<dbReference type="EMBL" id="JAPFFF010000003">
    <property type="protein sequence ID" value="KAK8893348.1"/>
    <property type="molecule type" value="Genomic_DNA"/>
</dbReference>
<dbReference type="SUPFAM" id="SSF56281">
    <property type="entry name" value="Metallo-hydrolase/oxidoreductase"/>
    <property type="match status" value="1"/>
</dbReference>
<gene>
    <name evidence="2" type="ORF">M9Y10_021765</name>
</gene>